<evidence type="ECO:0000313" key="1">
    <source>
        <dbReference type="EMBL" id="SDM75401.1"/>
    </source>
</evidence>
<dbReference type="AlphaFoldDB" id="A0A1G9VTV6"/>
<protein>
    <submittedName>
        <fullName evidence="1">Uncharacterized protein</fullName>
    </submittedName>
</protein>
<keyword evidence="2" id="KW-1185">Reference proteome</keyword>
<dbReference type="RefSeq" id="WP_089893977.1">
    <property type="nucleotide sequence ID" value="NZ_FNGV01000014.1"/>
</dbReference>
<reference evidence="1 2" key="1">
    <citation type="submission" date="2016-10" db="EMBL/GenBank/DDBJ databases">
        <authorList>
            <person name="de Groot N.N."/>
        </authorList>
    </citation>
    <scope>NUCLEOTIDE SEQUENCE [LARGE SCALE GENOMIC DNA]</scope>
    <source>
        <strain evidence="1 2">DSM 19886</strain>
    </source>
</reference>
<dbReference type="OrthoDB" id="9860904at2"/>
<accession>A0A1G9VTV6</accession>
<dbReference type="EMBL" id="FNGV01000014">
    <property type="protein sequence ID" value="SDM75401.1"/>
    <property type="molecule type" value="Genomic_DNA"/>
</dbReference>
<sequence length="149" mass="17317">MRTWLLVLLILGACKSKQTLVEDDQIKDATAAEEYCVLSKLPKTLNYVDEIKVLKEIYKDTIVALENYSVDDVRYDVIFDLKQSSHSLWLIQRYGSMKVDSILLESLEETISVESYFDVEQCTIEKMITEFYENGDPKRDFTELIKLAK</sequence>
<dbReference type="Proteomes" id="UP000199440">
    <property type="component" value="Unassembled WGS sequence"/>
</dbReference>
<proteinExistence type="predicted"/>
<name>A0A1G9VTV6_9FLAO</name>
<evidence type="ECO:0000313" key="2">
    <source>
        <dbReference type="Proteomes" id="UP000199440"/>
    </source>
</evidence>
<dbReference type="STRING" id="192904.SAMN04488514_11446"/>
<gene>
    <name evidence="1" type="ORF">SAMN04488514_11446</name>
</gene>
<organism evidence="1 2">
    <name type="scientific">Kriegella aquimaris</name>
    <dbReference type="NCBI Taxonomy" id="192904"/>
    <lineage>
        <taxon>Bacteria</taxon>
        <taxon>Pseudomonadati</taxon>
        <taxon>Bacteroidota</taxon>
        <taxon>Flavobacteriia</taxon>
        <taxon>Flavobacteriales</taxon>
        <taxon>Flavobacteriaceae</taxon>
        <taxon>Kriegella</taxon>
    </lineage>
</organism>